<dbReference type="SUPFAM" id="SSF53448">
    <property type="entry name" value="Nucleotide-diphospho-sugar transferases"/>
    <property type="match status" value="1"/>
</dbReference>
<keyword evidence="1" id="KW-0472">Membrane</keyword>
<dbReference type="CDD" id="cd04179">
    <property type="entry name" value="DPM_DPG-synthase_like"/>
    <property type="match status" value="1"/>
</dbReference>
<keyword evidence="1" id="KW-1133">Transmembrane helix</keyword>
<dbReference type="Gene3D" id="3.90.550.10">
    <property type="entry name" value="Spore Coat Polysaccharide Biosynthesis Protein SpsA, Chain A"/>
    <property type="match status" value="1"/>
</dbReference>
<dbReference type="InterPro" id="IPR050256">
    <property type="entry name" value="Glycosyltransferase_2"/>
</dbReference>
<comment type="caution">
    <text evidence="3">The sequence shown here is derived from an EMBL/GenBank/DDBJ whole genome shotgun (WGS) entry which is preliminary data.</text>
</comment>
<feature type="transmembrane region" description="Helical" evidence="1">
    <location>
        <begin position="44"/>
        <end position="62"/>
    </location>
</feature>
<evidence type="ECO:0000259" key="2">
    <source>
        <dbReference type="Pfam" id="PF00535"/>
    </source>
</evidence>
<keyword evidence="1" id="KW-0812">Transmembrane</keyword>
<dbReference type="PANTHER" id="PTHR48090:SF7">
    <property type="entry name" value="RFBJ PROTEIN"/>
    <property type="match status" value="1"/>
</dbReference>
<dbReference type="PANTHER" id="PTHR48090">
    <property type="entry name" value="UNDECAPRENYL-PHOSPHATE 4-DEOXY-4-FORMAMIDO-L-ARABINOSE TRANSFERASE-RELATED"/>
    <property type="match status" value="1"/>
</dbReference>
<keyword evidence="3" id="KW-0808">Transferase</keyword>
<evidence type="ECO:0000256" key="1">
    <source>
        <dbReference type="SAM" id="Phobius"/>
    </source>
</evidence>
<reference evidence="4" key="1">
    <citation type="journal article" date="2020" name="bioRxiv">
        <title>A rank-normalized archaeal taxonomy based on genome phylogeny resolves widespread incomplete and uneven classifications.</title>
        <authorList>
            <person name="Rinke C."/>
            <person name="Chuvochina M."/>
            <person name="Mussig A.J."/>
            <person name="Chaumeil P.-A."/>
            <person name="Waite D.W."/>
            <person name="Whitman W.B."/>
            <person name="Parks D.H."/>
            <person name="Hugenholtz P."/>
        </authorList>
    </citation>
    <scope>NUCLEOTIDE SEQUENCE [LARGE SCALE GENOMIC DNA]</scope>
</reference>
<dbReference type="PROSITE" id="PS51257">
    <property type="entry name" value="PROKAR_LIPOPROTEIN"/>
    <property type="match status" value="1"/>
</dbReference>
<sequence length="308" mass="33807">MARLLLYSFFVFLAGCALYAAYLASWLASQIFPLGPSSQALVAANWLFTASVAGTLADFCFGRISGQSRTLRQEPIEKPQISVGMTAYNDETSIGGAVRDFSQLREVAHIVVIDNNSVDGTAKAAREAGARVVQEKVQGYGACARRALQEALKEGNIICLVEGDQTFFASDLMKLLPYIENVDMVVGTRTTMEIVTADSQMTTFMQIGNLFVAKLVQLRYWGKLRLTDVGCTYRLIRPDALQRIMGNLKETGNDFSAHMILVALEHGLKVIECPIAFRKRVGQSKGVGSDVIKGLQNGLRMIWLIARP</sequence>
<evidence type="ECO:0000313" key="3">
    <source>
        <dbReference type="EMBL" id="HIH09246.1"/>
    </source>
</evidence>
<feature type="domain" description="Glycosyltransferase 2-like" evidence="2">
    <location>
        <begin position="82"/>
        <end position="243"/>
    </location>
</feature>
<accession>A0A7J4J1Y8</accession>
<protein>
    <submittedName>
        <fullName evidence="3">Glycosyltransferase family 2 protein</fullName>
    </submittedName>
</protein>
<dbReference type="Proteomes" id="UP000565078">
    <property type="component" value="Unassembled WGS sequence"/>
</dbReference>
<dbReference type="Pfam" id="PF00535">
    <property type="entry name" value="Glycos_transf_2"/>
    <property type="match status" value="1"/>
</dbReference>
<dbReference type="EMBL" id="DUGC01000021">
    <property type="protein sequence ID" value="HIH09246.1"/>
    <property type="molecule type" value="Genomic_DNA"/>
</dbReference>
<name>A0A7J4J1Y8_9ARCH</name>
<dbReference type="InterPro" id="IPR029044">
    <property type="entry name" value="Nucleotide-diphossugar_trans"/>
</dbReference>
<dbReference type="GO" id="GO:0016740">
    <property type="term" value="F:transferase activity"/>
    <property type="evidence" value="ECO:0007669"/>
    <property type="project" value="UniProtKB-KW"/>
</dbReference>
<gene>
    <name evidence="3" type="ORF">HA254_01095</name>
</gene>
<evidence type="ECO:0000313" key="4">
    <source>
        <dbReference type="Proteomes" id="UP000565078"/>
    </source>
</evidence>
<dbReference type="InterPro" id="IPR001173">
    <property type="entry name" value="Glyco_trans_2-like"/>
</dbReference>
<dbReference type="AlphaFoldDB" id="A0A7J4J1Y8"/>
<proteinExistence type="predicted"/>
<organism evidence="3 4">
    <name type="scientific">Candidatus Iainarchaeum sp</name>
    <dbReference type="NCBI Taxonomy" id="3101447"/>
    <lineage>
        <taxon>Archaea</taxon>
        <taxon>Candidatus Iainarchaeota</taxon>
        <taxon>Candidatus Iainarchaeia</taxon>
        <taxon>Candidatus Iainarchaeales</taxon>
        <taxon>Candidatus Iainarchaeaceae</taxon>
        <taxon>Candidatus Iainarchaeum</taxon>
    </lineage>
</organism>